<dbReference type="InterPro" id="IPR050481">
    <property type="entry name" value="UDP-glycosyltransf_plant"/>
</dbReference>
<name>A0ABM1RGI9_CAMSA</name>
<sequence>MKIELVFIPLPGIGHRKPTIELAKLLVRSHDRFTITVIIIPSINNVADDSTYIASLSTKSQDRLRYETISAVKEQPITADPKQPTQVYIEEQNSKVRDIVLRIVDDPTRRLAGFVVDMFCSSMIDIANEFQVPCYMFYASNATFLGITLHVQLMHDEKKYDVSELEESVVTELEFPCLTRPYPVKLLPYLFTSKKWLPLFLAQARCFRKMKGVLVNTVDELEPHALKMFNNNGGGDHLPQVFPIGPVLHLENIEKQPEILRWLDEQPAKSVAFLCFGSMGGFSEKQTKEIAVALERSGHRFRWSLRRPSPYIMTERSGDFTNLEVVLPAGFLDRTSDTGKVIGWAPQAAVLAKQAIGGFVTHCGWNSMLESLWFGVPMVVWPLYSEQKVNAFEMVEELGLAVEIRKYFRGELMTGEMETVTAEEIEKAIRRVMEENSDVRDRVKEMAEKCHVALMEGGSSQVALQRFIQDVTYNIM</sequence>
<keyword evidence="3 4" id="KW-0808">Transferase</keyword>
<dbReference type="GeneID" id="109124910"/>
<reference evidence="7" key="1">
    <citation type="journal article" date="2014" name="Nat. Commun.">
        <title>The emerging biofuel crop Camelina sativa retains a highly undifferentiated hexaploid genome structure.</title>
        <authorList>
            <person name="Kagale S."/>
            <person name="Koh C."/>
            <person name="Nixon J."/>
            <person name="Bollina V."/>
            <person name="Clarke W.E."/>
            <person name="Tuteja R."/>
            <person name="Spillane C."/>
            <person name="Robinson S.J."/>
            <person name="Links M.G."/>
            <person name="Clarke C."/>
            <person name="Higgins E.E."/>
            <person name="Huebert T."/>
            <person name="Sharpe A.G."/>
            <person name="Parkin I.A."/>
        </authorList>
    </citation>
    <scope>NUCLEOTIDE SEQUENCE [LARGE SCALE GENOMIC DNA]</scope>
    <source>
        <strain evidence="7">cv. DH55</strain>
    </source>
</reference>
<gene>
    <name evidence="8" type="primary">LOC109124910</name>
</gene>
<dbReference type="SUPFAM" id="SSF53756">
    <property type="entry name" value="UDP-Glycosyltransferase/glycogen phosphorylase"/>
    <property type="match status" value="1"/>
</dbReference>
<accession>A0ABM1RGI9</accession>
<evidence type="ECO:0000256" key="2">
    <source>
        <dbReference type="ARBA" id="ARBA00022676"/>
    </source>
</evidence>
<evidence type="ECO:0000256" key="3">
    <source>
        <dbReference type="ARBA" id="ARBA00022679"/>
    </source>
</evidence>
<proteinExistence type="inferred from homology"/>
<dbReference type="Gene3D" id="3.40.50.2000">
    <property type="entry name" value="Glycogen Phosphorylase B"/>
    <property type="match status" value="2"/>
</dbReference>
<dbReference type="InterPro" id="IPR002213">
    <property type="entry name" value="UDP_glucos_trans"/>
</dbReference>
<dbReference type="Proteomes" id="UP000694864">
    <property type="component" value="Unplaced"/>
</dbReference>
<dbReference type="PROSITE" id="PS00375">
    <property type="entry name" value="UDPGT"/>
    <property type="match status" value="1"/>
</dbReference>
<organism evidence="7 8">
    <name type="scientific">Camelina sativa</name>
    <name type="common">False flax</name>
    <name type="synonym">Myagrum sativum</name>
    <dbReference type="NCBI Taxonomy" id="90675"/>
    <lineage>
        <taxon>Eukaryota</taxon>
        <taxon>Viridiplantae</taxon>
        <taxon>Streptophyta</taxon>
        <taxon>Embryophyta</taxon>
        <taxon>Tracheophyta</taxon>
        <taxon>Spermatophyta</taxon>
        <taxon>Magnoliopsida</taxon>
        <taxon>eudicotyledons</taxon>
        <taxon>Gunneridae</taxon>
        <taxon>Pentapetalae</taxon>
        <taxon>rosids</taxon>
        <taxon>malvids</taxon>
        <taxon>Brassicales</taxon>
        <taxon>Brassicaceae</taxon>
        <taxon>Camelineae</taxon>
        <taxon>Camelina</taxon>
    </lineage>
</organism>
<dbReference type="PANTHER" id="PTHR48048">
    <property type="entry name" value="GLYCOSYLTRANSFERASE"/>
    <property type="match status" value="1"/>
</dbReference>
<reference evidence="8" key="2">
    <citation type="submission" date="2025-08" db="UniProtKB">
        <authorList>
            <consortium name="RefSeq"/>
        </authorList>
    </citation>
    <scope>IDENTIFICATION</scope>
    <source>
        <tissue evidence="8">Leaf</tissue>
    </source>
</reference>
<evidence type="ECO:0000313" key="7">
    <source>
        <dbReference type="Proteomes" id="UP000694864"/>
    </source>
</evidence>
<evidence type="ECO:0000313" key="8">
    <source>
        <dbReference type="RefSeq" id="XP_019098127.1"/>
    </source>
</evidence>
<keyword evidence="6" id="KW-0175">Coiled coil</keyword>
<dbReference type="PANTHER" id="PTHR48048:SF45">
    <property type="entry name" value="GLYCOSYLTRANSFERASE"/>
    <property type="match status" value="1"/>
</dbReference>
<evidence type="ECO:0000256" key="6">
    <source>
        <dbReference type="SAM" id="Coils"/>
    </source>
</evidence>
<keyword evidence="7" id="KW-1185">Reference proteome</keyword>
<dbReference type="EC" id="2.4.1.-" evidence="5"/>
<evidence type="ECO:0000256" key="1">
    <source>
        <dbReference type="ARBA" id="ARBA00009995"/>
    </source>
</evidence>
<dbReference type="CDD" id="cd03784">
    <property type="entry name" value="GT1_Gtf-like"/>
    <property type="match status" value="1"/>
</dbReference>
<evidence type="ECO:0000256" key="4">
    <source>
        <dbReference type="RuleBase" id="RU003718"/>
    </source>
</evidence>
<evidence type="ECO:0000256" key="5">
    <source>
        <dbReference type="RuleBase" id="RU362057"/>
    </source>
</evidence>
<dbReference type="Pfam" id="PF00201">
    <property type="entry name" value="UDPGT"/>
    <property type="match status" value="1"/>
</dbReference>
<comment type="similarity">
    <text evidence="1 4">Belongs to the UDP-glycosyltransferase family.</text>
</comment>
<protein>
    <recommendedName>
        <fullName evidence="5">Glycosyltransferase</fullName>
        <ecNumber evidence="5">2.4.1.-</ecNumber>
    </recommendedName>
</protein>
<keyword evidence="2 4" id="KW-0328">Glycosyltransferase</keyword>
<feature type="coiled-coil region" evidence="6">
    <location>
        <begin position="422"/>
        <end position="449"/>
    </location>
</feature>
<dbReference type="RefSeq" id="XP_019098127.1">
    <property type="nucleotide sequence ID" value="XM_019242582.1"/>
</dbReference>
<dbReference type="InterPro" id="IPR035595">
    <property type="entry name" value="UDP_glycos_trans_CS"/>
</dbReference>